<accession>A0AB74UJR6</accession>
<reference evidence="1" key="1">
    <citation type="submission" date="2024-10" db="EMBL/GenBank/DDBJ databases">
        <authorList>
            <person name="Tejada A.J.P."/>
            <person name="Nada M.A.L."/>
            <person name="Joloro M.J.G."/>
            <person name="Chin R.A.D."/>
            <person name="Reterta M.C.C."/>
            <person name="Casidsid J.Y.O."/>
            <person name="Collado A.R.G."/>
            <person name="Berlin S.C."/>
            <person name="Ancla J.B."/>
            <person name="Asejo A.B."/>
            <person name="Yadao N.M.R."/>
            <person name="De Paz V.P. Jr."/>
            <person name="Bigol U.G."/>
        </authorList>
    </citation>
    <scope>NUCLEOTIDE SEQUENCE</scope>
</reference>
<evidence type="ECO:0000313" key="1">
    <source>
        <dbReference type="EMBL" id="XHV08311.1"/>
    </source>
</evidence>
<dbReference type="EMBL" id="PQ423993">
    <property type="protein sequence ID" value="XHV08311.1"/>
    <property type="molecule type" value="Genomic_DNA"/>
</dbReference>
<protein>
    <submittedName>
        <fullName evidence="1">Uncharacterized protein</fullName>
    </submittedName>
</protein>
<proteinExistence type="predicted"/>
<gene>
    <name evidence="1" type="ORF">VIPECOMC04_00025</name>
</gene>
<organism evidence="1">
    <name type="scientific">Escherichia phage vB_VIPECOMC04</name>
    <dbReference type="NCBI Taxonomy" id="3350136"/>
    <lineage>
        <taxon>Viruses</taxon>
        <taxon>Duplodnaviria</taxon>
        <taxon>Heunggongvirae</taxon>
        <taxon>Uroviricota</taxon>
        <taxon>Caudoviricetes</taxon>
        <taxon>Sarkviridae</taxon>
        <taxon>Guernseyvirinae</taxon>
        <taxon>Kagunavirus</taxon>
    </lineage>
</organism>
<name>A0AB74UJR6_9CAUD</name>
<sequence length="63" mass="7261">MFKKGQLVKTMYGSLGIIEKKSTVYRSSYVVSLLRGHGLDYAAYYREYEIKLIGNNFKFKGAK</sequence>